<sequence length="354" mass="38768">MFRTRAARAVPKSLTTFRTTSTRTPLTKFTQQAAFRTSTRSVKTSPILALAVQQPLRKSLVRYASGGGSQIVYGQDPEAEKNLQSQKIVAVPEEVTTTSTVHKAFQEKGVEQEEQDVDMMAGIRSDFTTIVDTFSLKDVPQRAMYMGLAGVVPYLATSLSTVVLSFDIQYAANHGTGFLMSGEVSEQLLHIIEPLQLGYGATIISFLGAIHWGLEWAEYGGEQGYPRYFIGVAATAVAWPTLLLSAEVGLITQFLAFTFLYYADSRASRAGWAPKWYGIYRFVLTAIVGVSIVASLIGRGQIADLVSKPVGAGDRLRALRENQLAQLEESDAENQARSAAEEQGDEDEEEEDDE</sequence>
<feature type="region of interest" description="Disordered" evidence="1">
    <location>
        <begin position="326"/>
        <end position="354"/>
    </location>
</feature>
<gene>
    <name evidence="3" type="ORF">LTR24_009854</name>
</gene>
<comment type="caution">
    <text evidence="3">The sequence shown here is derived from an EMBL/GenBank/DDBJ whole genome shotgun (WGS) entry which is preliminary data.</text>
</comment>
<dbReference type="EMBL" id="JAVRRG010000243">
    <property type="protein sequence ID" value="KAK5075820.1"/>
    <property type="molecule type" value="Genomic_DNA"/>
</dbReference>
<feature type="compositionally biased region" description="Acidic residues" evidence="1">
    <location>
        <begin position="342"/>
        <end position="354"/>
    </location>
</feature>
<dbReference type="Pfam" id="PF11911">
    <property type="entry name" value="DUF3429"/>
    <property type="match status" value="1"/>
</dbReference>
<evidence type="ECO:0000313" key="3">
    <source>
        <dbReference type="EMBL" id="KAK5075820.1"/>
    </source>
</evidence>
<organism evidence="3 4">
    <name type="scientific">Lithohypha guttulata</name>
    <dbReference type="NCBI Taxonomy" id="1690604"/>
    <lineage>
        <taxon>Eukaryota</taxon>
        <taxon>Fungi</taxon>
        <taxon>Dikarya</taxon>
        <taxon>Ascomycota</taxon>
        <taxon>Pezizomycotina</taxon>
        <taxon>Eurotiomycetes</taxon>
        <taxon>Chaetothyriomycetidae</taxon>
        <taxon>Chaetothyriales</taxon>
        <taxon>Trichomeriaceae</taxon>
        <taxon>Lithohypha</taxon>
    </lineage>
</organism>
<evidence type="ECO:0008006" key="5">
    <source>
        <dbReference type="Google" id="ProtNLM"/>
    </source>
</evidence>
<keyword evidence="4" id="KW-1185">Reference proteome</keyword>
<dbReference type="InterPro" id="IPR021836">
    <property type="entry name" value="DUF3429"/>
</dbReference>
<protein>
    <recommendedName>
        <fullName evidence="5">Transmembrane protein 69</fullName>
    </recommendedName>
</protein>
<dbReference type="Proteomes" id="UP001345013">
    <property type="component" value="Unassembled WGS sequence"/>
</dbReference>
<dbReference type="PANTHER" id="PTHR15887:SF1">
    <property type="entry name" value="TRANSMEMBRANE PROTEIN 69"/>
    <property type="match status" value="1"/>
</dbReference>
<keyword evidence="2" id="KW-0812">Transmembrane</keyword>
<dbReference type="PANTHER" id="PTHR15887">
    <property type="entry name" value="TRANSMEMBRANE PROTEIN 69"/>
    <property type="match status" value="1"/>
</dbReference>
<reference evidence="3 4" key="1">
    <citation type="submission" date="2023-08" db="EMBL/GenBank/DDBJ databases">
        <title>Black Yeasts Isolated from many extreme environments.</title>
        <authorList>
            <person name="Coleine C."/>
            <person name="Stajich J.E."/>
            <person name="Selbmann L."/>
        </authorList>
    </citation>
    <scope>NUCLEOTIDE SEQUENCE [LARGE SCALE GENOMIC DNA]</scope>
    <source>
        <strain evidence="3 4">CCFEE 5885</strain>
    </source>
</reference>
<evidence type="ECO:0000313" key="4">
    <source>
        <dbReference type="Proteomes" id="UP001345013"/>
    </source>
</evidence>
<feature type="transmembrane region" description="Helical" evidence="2">
    <location>
        <begin position="279"/>
        <end position="298"/>
    </location>
</feature>
<feature type="transmembrane region" description="Helical" evidence="2">
    <location>
        <begin position="197"/>
        <end position="217"/>
    </location>
</feature>
<evidence type="ECO:0000256" key="1">
    <source>
        <dbReference type="SAM" id="MobiDB-lite"/>
    </source>
</evidence>
<name>A0ABR0JWH7_9EURO</name>
<keyword evidence="2" id="KW-1133">Transmembrane helix</keyword>
<evidence type="ECO:0000256" key="2">
    <source>
        <dbReference type="SAM" id="Phobius"/>
    </source>
</evidence>
<feature type="transmembrane region" description="Helical" evidence="2">
    <location>
        <begin position="229"/>
        <end position="259"/>
    </location>
</feature>
<keyword evidence="2" id="KW-0472">Membrane</keyword>
<proteinExistence type="predicted"/>
<feature type="transmembrane region" description="Helical" evidence="2">
    <location>
        <begin position="143"/>
        <end position="166"/>
    </location>
</feature>
<accession>A0ABR0JWH7</accession>